<name>A0A1V9XUF1_9ACAR</name>
<gene>
    <name evidence="2" type="ORF">BIW11_07322</name>
</gene>
<evidence type="ECO:0000313" key="2">
    <source>
        <dbReference type="EMBL" id="OQR77109.1"/>
    </source>
</evidence>
<feature type="chain" id="PRO_5012574037" evidence="1">
    <location>
        <begin position="26"/>
        <end position="98"/>
    </location>
</feature>
<dbReference type="Proteomes" id="UP000192247">
    <property type="component" value="Unassembled WGS sequence"/>
</dbReference>
<evidence type="ECO:0000313" key="3">
    <source>
        <dbReference type="Proteomes" id="UP000192247"/>
    </source>
</evidence>
<keyword evidence="1" id="KW-0732">Signal</keyword>
<accession>A0A1V9XUF1</accession>
<dbReference type="InParanoid" id="A0A1V9XUF1"/>
<comment type="caution">
    <text evidence="2">The sequence shown here is derived from an EMBL/GenBank/DDBJ whole genome shotgun (WGS) entry which is preliminary data.</text>
</comment>
<sequence>MWGDAAAMLPFWPVALALLSGLARAYYYDEDLGQLPQSLSLRSIVRNEAYMQKVMTTNAICRLRYLNRKASGGSLKCVVWPARLAQMSDMNVIVTFLI</sequence>
<protein>
    <submittedName>
        <fullName evidence="2">Uncharacterized protein</fullName>
    </submittedName>
</protein>
<organism evidence="2 3">
    <name type="scientific">Tropilaelaps mercedesae</name>
    <dbReference type="NCBI Taxonomy" id="418985"/>
    <lineage>
        <taxon>Eukaryota</taxon>
        <taxon>Metazoa</taxon>
        <taxon>Ecdysozoa</taxon>
        <taxon>Arthropoda</taxon>
        <taxon>Chelicerata</taxon>
        <taxon>Arachnida</taxon>
        <taxon>Acari</taxon>
        <taxon>Parasitiformes</taxon>
        <taxon>Mesostigmata</taxon>
        <taxon>Gamasina</taxon>
        <taxon>Dermanyssoidea</taxon>
        <taxon>Laelapidae</taxon>
        <taxon>Tropilaelaps</taxon>
    </lineage>
</organism>
<dbReference type="AlphaFoldDB" id="A0A1V9XUF1"/>
<feature type="signal peptide" evidence="1">
    <location>
        <begin position="1"/>
        <end position="25"/>
    </location>
</feature>
<evidence type="ECO:0000256" key="1">
    <source>
        <dbReference type="SAM" id="SignalP"/>
    </source>
</evidence>
<keyword evidence="3" id="KW-1185">Reference proteome</keyword>
<proteinExistence type="predicted"/>
<reference evidence="2 3" key="1">
    <citation type="journal article" date="2017" name="Gigascience">
        <title>Draft genome of the honey bee ectoparasitic mite, Tropilaelaps mercedesae, is shaped by the parasitic life history.</title>
        <authorList>
            <person name="Dong X."/>
            <person name="Armstrong S.D."/>
            <person name="Xia D."/>
            <person name="Makepeace B.L."/>
            <person name="Darby A.C."/>
            <person name="Kadowaki T."/>
        </authorList>
    </citation>
    <scope>NUCLEOTIDE SEQUENCE [LARGE SCALE GENOMIC DNA]</scope>
    <source>
        <strain evidence="2">Wuxi-XJTLU</strain>
    </source>
</reference>
<dbReference type="EMBL" id="MNPL01003923">
    <property type="protein sequence ID" value="OQR77109.1"/>
    <property type="molecule type" value="Genomic_DNA"/>
</dbReference>